<dbReference type="Proteomes" id="UP000789920">
    <property type="component" value="Unassembled WGS sequence"/>
</dbReference>
<evidence type="ECO:0000313" key="1">
    <source>
        <dbReference type="EMBL" id="CAG8731207.1"/>
    </source>
</evidence>
<gene>
    <name evidence="1" type="ORF">RPERSI_LOCUS12179</name>
</gene>
<name>A0ACA9Q351_9GLOM</name>
<proteinExistence type="predicted"/>
<accession>A0ACA9Q351</accession>
<comment type="caution">
    <text evidence="1">The sequence shown here is derived from an EMBL/GenBank/DDBJ whole genome shotgun (WGS) entry which is preliminary data.</text>
</comment>
<feature type="non-terminal residue" evidence="1">
    <location>
        <position position="1"/>
    </location>
</feature>
<keyword evidence="2" id="KW-1185">Reference proteome</keyword>
<protein>
    <submittedName>
        <fullName evidence="1">16992_t:CDS:1</fullName>
    </submittedName>
</protein>
<reference evidence="1" key="1">
    <citation type="submission" date="2021-06" db="EMBL/GenBank/DDBJ databases">
        <authorList>
            <person name="Kallberg Y."/>
            <person name="Tangrot J."/>
            <person name="Rosling A."/>
        </authorList>
    </citation>
    <scope>NUCLEOTIDE SEQUENCE</scope>
    <source>
        <strain evidence="1">MA461A</strain>
    </source>
</reference>
<evidence type="ECO:0000313" key="2">
    <source>
        <dbReference type="Proteomes" id="UP000789920"/>
    </source>
</evidence>
<sequence>NTGPAVVRELKGVVCDEDPDTTIGILVSPFLNFTDKAIDTAKKSCFPIILTDKSHIPLIILNIALDNFQNRSFEFPFYHNLVFRH</sequence>
<dbReference type="EMBL" id="CAJVQC010025831">
    <property type="protein sequence ID" value="CAG8731207.1"/>
    <property type="molecule type" value="Genomic_DNA"/>
</dbReference>
<organism evidence="1 2">
    <name type="scientific">Racocetra persica</name>
    <dbReference type="NCBI Taxonomy" id="160502"/>
    <lineage>
        <taxon>Eukaryota</taxon>
        <taxon>Fungi</taxon>
        <taxon>Fungi incertae sedis</taxon>
        <taxon>Mucoromycota</taxon>
        <taxon>Glomeromycotina</taxon>
        <taxon>Glomeromycetes</taxon>
        <taxon>Diversisporales</taxon>
        <taxon>Gigasporaceae</taxon>
        <taxon>Racocetra</taxon>
    </lineage>
</organism>